<dbReference type="OrthoDB" id="10020554at2759"/>
<protein>
    <recommendedName>
        <fullName evidence="13">cardiolipin synthase (CMP-forming)</fullName>
        <ecNumber evidence="13">2.7.8.41</ecNumber>
    </recommendedName>
</protein>
<feature type="transmembrane region" description="Helical" evidence="15">
    <location>
        <begin position="249"/>
        <end position="268"/>
    </location>
</feature>
<sequence>MCQTTLLCHHKYPPQRPFADYKKGSFQTVNPVKGREIIQNVIEQKRDILRQKKLHLVKDLQETKTRVQEKVREKVGEVIERENIFTIPNFLTVGRGLLSPYLGYVIIQSDYKLAMVLLITAGITDLLDGQIARRWPQQASKFGSFIDPMADKLLIGSLVISMGYCDLLPIWLSGMILFRDAFLIGAGFVIRYISLPPPRTFTRYFDATHVTAQLEPTFISKVNTVVQLLTIGISLGAPIWMYADHPVLHGLWYITGATTVAAALSYILKKDTYKILKKPH</sequence>
<evidence type="ECO:0000256" key="13">
    <source>
        <dbReference type="ARBA" id="ARBA00039001"/>
    </source>
</evidence>
<evidence type="ECO:0000256" key="10">
    <source>
        <dbReference type="ARBA" id="ARBA00023136"/>
    </source>
</evidence>
<evidence type="ECO:0000256" key="5">
    <source>
        <dbReference type="ARBA" id="ARBA00022692"/>
    </source>
</evidence>
<dbReference type="EC" id="2.7.8.41" evidence="13"/>
<evidence type="ECO:0000313" key="16">
    <source>
        <dbReference type="EMBL" id="CAD7085306.1"/>
    </source>
</evidence>
<dbReference type="FunFam" id="1.20.120.1760:FF:000005">
    <property type="entry name" value="Cardiolipin synthase 1"/>
    <property type="match status" value="1"/>
</dbReference>
<evidence type="ECO:0000256" key="4">
    <source>
        <dbReference type="ARBA" id="ARBA00022679"/>
    </source>
</evidence>
<comment type="subcellular location">
    <subcellularLocation>
        <location evidence="1">Mitochondrion inner membrane</location>
        <topology evidence="1">Multi-pass membrane protein</topology>
    </subcellularLocation>
</comment>
<feature type="transmembrane region" description="Helical" evidence="15">
    <location>
        <begin position="153"/>
        <end position="171"/>
    </location>
</feature>
<dbReference type="EMBL" id="LR899011">
    <property type="protein sequence ID" value="CAD7085306.1"/>
    <property type="molecule type" value="Genomic_DNA"/>
</dbReference>
<evidence type="ECO:0000256" key="8">
    <source>
        <dbReference type="ARBA" id="ARBA00023098"/>
    </source>
</evidence>
<dbReference type="GO" id="GO:0043337">
    <property type="term" value="F:cardiolipin synthase (CMP-forming)"/>
    <property type="evidence" value="ECO:0007669"/>
    <property type="project" value="UniProtKB-EC"/>
</dbReference>
<evidence type="ECO:0000256" key="12">
    <source>
        <dbReference type="ARBA" id="ARBA00023264"/>
    </source>
</evidence>
<evidence type="ECO:0000256" key="15">
    <source>
        <dbReference type="SAM" id="Phobius"/>
    </source>
</evidence>
<keyword evidence="17" id="KW-1185">Reference proteome</keyword>
<keyword evidence="12" id="KW-1208">Phospholipid metabolism</keyword>
<dbReference type="GO" id="GO:0032049">
    <property type="term" value="P:cardiolipin biosynthetic process"/>
    <property type="evidence" value="ECO:0007669"/>
    <property type="project" value="TreeGrafter"/>
</dbReference>
<evidence type="ECO:0000256" key="9">
    <source>
        <dbReference type="ARBA" id="ARBA00023128"/>
    </source>
</evidence>
<dbReference type="FunCoup" id="A0A7R8YV08">
    <property type="interactions" value="1150"/>
</dbReference>
<evidence type="ECO:0000256" key="7">
    <source>
        <dbReference type="ARBA" id="ARBA00022989"/>
    </source>
</evidence>
<keyword evidence="8" id="KW-0443">Lipid metabolism</keyword>
<dbReference type="GO" id="GO:0005743">
    <property type="term" value="C:mitochondrial inner membrane"/>
    <property type="evidence" value="ECO:0007669"/>
    <property type="project" value="UniProtKB-SubCell"/>
</dbReference>
<organism evidence="16 17">
    <name type="scientific">Hermetia illucens</name>
    <name type="common">Black soldier fly</name>
    <dbReference type="NCBI Taxonomy" id="343691"/>
    <lineage>
        <taxon>Eukaryota</taxon>
        <taxon>Metazoa</taxon>
        <taxon>Ecdysozoa</taxon>
        <taxon>Arthropoda</taxon>
        <taxon>Hexapoda</taxon>
        <taxon>Insecta</taxon>
        <taxon>Pterygota</taxon>
        <taxon>Neoptera</taxon>
        <taxon>Endopterygota</taxon>
        <taxon>Diptera</taxon>
        <taxon>Brachycera</taxon>
        <taxon>Stratiomyomorpha</taxon>
        <taxon>Stratiomyidae</taxon>
        <taxon>Hermetiinae</taxon>
        <taxon>Hermetia</taxon>
    </lineage>
</organism>
<evidence type="ECO:0000256" key="14">
    <source>
        <dbReference type="ARBA" id="ARBA00047433"/>
    </source>
</evidence>
<evidence type="ECO:0000256" key="6">
    <source>
        <dbReference type="ARBA" id="ARBA00022792"/>
    </source>
</evidence>
<keyword evidence="6" id="KW-0999">Mitochondrion inner membrane</keyword>
<dbReference type="AlphaFoldDB" id="A0A7R8YV08"/>
<feature type="transmembrane region" description="Helical" evidence="15">
    <location>
        <begin position="177"/>
        <end position="194"/>
    </location>
</feature>
<evidence type="ECO:0000256" key="3">
    <source>
        <dbReference type="ARBA" id="ARBA00022516"/>
    </source>
</evidence>
<accession>A0A7R8YV08</accession>
<dbReference type="PANTHER" id="PTHR14269">
    <property type="entry name" value="CDP-DIACYLGLYCEROL--GLYCEROL-3-PHOSPHATE 3-PHOSPHATIDYLTRANSFERASE-RELATED"/>
    <property type="match status" value="1"/>
</dbReference>
<keyword evidence="10 15" id="KW-0472">Membrane</keyword>
<comment type="catalytic activity">
    <reaction evidence="14">
        <text>a CDP-1,2-diacyl-sn-glycerol + a 1,2-diacyl-sn-glycero-3-phospho-(1'-sn-glycerol) = a cardiolipin + CMP + H(+)</text>
        <dbReference type="Rhea" id="RHEA:32931"/>
        <dbReference type="ChEBI" id="CHEBI:15378"/>
        <dbReference type="ChEBI" id="CHEBI:58332"/>
        <dbReference type="ChEBI" id="CHEBI:60377"/>
        <dbReference type="ChEBI" id="CHEBI:62237"/>
        <dbReference type="ChEBI" id="CHEBI:64716"/>
        <dbReference type="EC" id="2.7.8.41"/>
    </reaction>
</comment>
<evidence type="ECO:0000313" key="17">
    <source>
        <dbReference type="Proteomes" id="UP000594454"/>
    </source>
</evidence>
<dbReference type="InterPro" id="IPR000462">
    <property type="entry name" value="CDP-OH_P_trans"/>
</dbReference>
<keyword evidence="5 15" id="KW-0812">Transmembrane</keyword>
<gene>
    <name evidence="16" type="ORF">HERILL_LOCUS8157</name>
</gene>
<keyword evidence="4" id="KW-0808">Transferase</keyword>
<reference evidence="16 17" key="1">
    <citation type="submission" date="2020-11" db="EMBL/GenBank/DDBJ databases">
        <authorList>
            <person name="Wallbank WR R."/>
            <person name="Pardo Diaz C."/>
            <person name="Kozak K."/>
            <person name="Martin S."/>
            <person name="Jiggins C."/>
            <person name="Moest M."/>
            <person name="Warren A I."/>
            <person name="Generalovic N T."/>
            <person name="Byers J.R.P. K."/>
            <person name="Montejo-Kovacevich G."/>
            <person name="Yen C E."/>
        </authorList>
    </citation>
    <scope>NUCLEOTIDE SEQUENCE [LARGE SCALE GENOMIC DNA]</scope>
</reference>
<dbReference type="Gene3D" id="1.20.120.1760">
    <property type="match status" value="1"/>
</dbReference>
<evidence type="ECO:0000256" key="2">
    <source>
        <dbReference type="ARBA" id="ARBA00010441"/>
    </source>
</evidence>
<keyword evidence="7 15" id="KW-1133">Transmembrane helix</keyword>
<dbReference type="Pfam" id="PF01066">
    <property type="entry name" value="CDP-OH_P_transf"/>
    <property type="match status" value="1"/>
</dbReference>
<feature type="transmembrane region" description="Helical" evidence="15">
    <location>
        <begin position="225"/>
        <end position="243"/>
    </location>
</feature>
<keyword evidence="3" id="KW-0444">Lipid biosynthesis</keyword>
<keyword evidence="11" id="KW-0594">Phospholipid biosynthesis</keyword>
<dbReference type="InParanoid" id="A0A7R8YV08"/>
<evidence type="ECO:0000256" key="1">
    <source>
        <dbReference type="ARBA" id="ARBA00004448"/>
    </source>
</evidence>
<dbReference type="InterPro" id="IPR043130">
    <property type="entry name" value="CDP-OH_PTrfase_TM_dom"/>
</dbReference>
<proteinExistence type="inferred from homology"/>
<keyword evidence="9" id="KW-0496">Mitochondrion</keyword>
<dbReference type="Proteomes" id="UP000594454">
    <property type="component" value="Chromosome 3"/>
</dbReference>
<dbReference type="PANTHER" id="PTHR14269:SF60">
    <property type="entry name" value="CARDIOLIPIN SYNTHASE (CMP-FORMING)"/>
    <property type="match status" value="1"/>
</dbReference>
<dbReference type="InterPro" id="IPR050324">
    <property type="entry name" value="CDP-alcohol_PTase-I"/>
</dbReference>
<evidence type="ECO:0000256" key="11">
    <source>
        <dbReference type="ARBA" id="ARBA00023209"/>
    </source>
</evidence>
<name>A0A7R8YV08_HERIL</name>
<comment type="similarity">
    <text evidence="2">Belongs to the CDP-alcohol phosphatidyltransferase class-I family.</text>
</comment>